<keyword evidence="3 5" id="KW-0067">ATP-binding</keyword>
<dbReference type="InterPro" id="IPR003439">
    <property type="entry name" value="ABC_transporter-like_ATP-bd"/>
</dbReference>
<dbReference type="PANTHER" id="PTHR24220">
    <property type="entry name" value="IMPORT ATP-BINDING PROTEIN"/>
    <property type="match status" value="1"/>
</dbReference>
<evidence type="ECO:0000313" key="5">
    <source>
        <dbReference type="EMBL" id="WOJ92187.1"/>
    </source>
</evidence>
<gene>
    <name evidence="5" type="ORF">R0135_10340</name>
</gene>
<name>A0ABZ0HY57_9GAMM</name>
<dbReference type="InterPro" id="IPR015854">
    <property type="entry name" value="ABC_transpr_LolD-like"/>
</dbReference>
<dbReference type="Gene3D" id="3.40.50.300">
    <property type="entry name" value="P-loop containing nucleotide triphosphate hydrolases"/>
    <property type="match status" value="1"/>
</dbReference>
<dbReference type="InterPro" id="IPR027417">
    <property type="entry name" value="P-loop_NTPase"/>
</dbReference>
<dbReference type="PROSITE" id="PS50893">
    <property type="entry name" value="ABC_TRANSPORTER_2"/>
    <property type="match status" value="1"/>
</dbReference>
<feature type="domain" description="ABC transporter" evidence="4">
    <location>
        <begin position="8"/>
        <end position="238"/>
    </location>
</feature>
<reference evidence="5 6" key="1">
    <citation type="submission" date="2023-10" db="EMBL/GenBank/DDBJ databases">
        <title>Two novel species belonging to the OM43/NOR5 clade.</title>
        <authorList>
            <person name="Park M."/>
        </authorList>
    </citation>
    <scope>NUCLEOTIDE SEQUENCE [LARGE SCALE GENOMIC DNA]</scope>
    <source>
        <strain evidence="5 6">IMCC43200</strain>
    </source>
</reference>
<dbReference type="EMBL" id="CP136864">
    <property type="protein sequence ID" value="WOJ92187.1"/>
    <property type="molecule type" value="Genomic_DNA"/>
</dbReference>
<keyword evidence="1" id="KW-0813">Transport</keyword>
<protein>
    <submittedName>
        <fullName evidence="5">ABC transporter ATP-binding protein</fullName>
    </submittedName>
</protein>
<organism evidence="5 6">
    <name type="scientific">Congregibacter variabilis</name>
    <dbReference type="NCBI Taxonomy" id="3081200"/>
    <lineage>
        <taxon>Bacteria</taxon>
        <taxon>Pseudomonadati</taxon>
        <taxon>Pseudomonadota</taxon>
        <taxon>Gammaproteobacteria</taxon>
        <taxon>Cellvibrionales</taxon>
        <taxon>Halieaceae</taxon>
        <taxon>Congregibacter</taxon>
    </lineage>
</organism>
<evidence type="ECO:0000259" key="4">
    <source>
        <dbReference type="PROSITE" id="PS50893"/>
    </source>
</evidence>
<dbReference type="SUPFAM" id="SSF52540">
    <property type="entry name" value="P-loop containing nucleoside triphosphate hydrolases"/>
    <property type="match status" value="1"/>
</dbReference>
<evidence type="ECO:0000256" key="2">
    <source>
        <dbReference type="ARBA" id="ARBA00022741"/>
    </source>
</evidence>
<dbReference type="InterPro" id="IPR017911">
    <property type="entry name" value="MacB-like_ATP-bd"/>
</dbReference>
<dbReference type="RefSeq" id="WP_407346769.1">
    <property type="nucleotide sequence ID" value="NZ_CP136864.1"/>
</dbReference>
<dbReference type="SMART" id="SM00382">
    <property type="entry name" value="AAA"/>
    <property type="match status" value="1"/>
</dbReference>
<accession>A0ABZ0HY57</accession>
<evidence type="ECO:0000313" key="6">
    <source>
        <dbReference type="Proteomes" id="UP001626537"/>
    </source>
</evidence>
<dbReference type="Pfam" id="PF00005">
    <property type="entry name" value="ABC_tran"/>
    <property type="match status" value="1"/>
</dbReference>
<proteinExistence type="predicted"/>
<keyword evidence="2" id="KW-0547">Nucleotide-binding</keyword>
<sequence>MNNSAPIIACRQLSRHFHQGESTIVALDNVDLDVAFGEFVSLSGPSGSGKTTLLNAIGGLDRPDKGQITVEGQRLDQLSSNALAKLRLHSIGFVFQAYNLIPVLTAEENVSFVMQVQGMSAAQRRERALAVLQEVGLDDHADRRPAELSGGQQQRVAVARAIASGPRLVLADEPTANLDSHSAAELMALFTRLNEQHGITFVIATHDPRVMACTTRRITMIDGRIDTDRPQEPRPMEP</sequence>
<keyword evidence="6" id="KW-1185">Reference proteome</keyword>
<dbReference type="Proteomes" id="UP001626537">
    <property type="component" value="Chromosome"/>
</dbReference>
<evidence type="ECO:0000256" key="3">
    <source>
        <dbReference type="ARBA" id="ARBA00022840"/>
    </source>
</evidence>
<dbReference type="InterPro" id="IPR003593">
    <property type="entry name" value="AAA+_ATPase"/>
</dbReference>
<dbReference type="InterPro" id="IPR017871">
    <property type="entry name" value="ABC_transporter-like_CS"/>
</dbReference>
<dbReference type="GO" id="GO:0005524">
    <property type="term" value="F:ATP binding"/>
    <property type="evidence" value="ECO:0007669"/>
    <property type="project" value="UniProtKB-KW"/>
</dbReference>
<dbReference type="PROSITE" id="PS00211">
    <property type="entry name" value="ABC_TRANSPORTER_1"/>
    <property type="match status" value="1"/>
</dbReference>
<evidence type="ECO:0000256" key="1">
    <source>
        <dbReference type="ARBA" id="ARBA00022448"/>
    </source>
</evidence>
<dbReference type="CDD" id="cd03255">
    <property type="entry name" value="ABC_MJ0796_LolCDE_FtsE"/>
    <property type="match status" value="1"/>
</dbReference>